<dbReference type="EMBL" id="CAJNYT010000656">
    <property type="protein sequence ID" value="CAF3362535.1"/>
    <property type="molecule type" value="Genomic_DNA"/>
</dbReference>
<reference evidence="3" key="1">
    <citation type="submission" date="2021-02" db="EMBL/GenBank/DDBJ databases">
        <authorList>
            <person name="Nowell W R."/>
        </authorList>
    </citation>
    <scope>NUCLEOTIDE SEQUENCE</scope>
</reference>
<evidence type="ECO:0000313" key="3">
    <source>
        <dbReference type="EMBL" id="CAF4902592.1"/>
    </source>
</evidence>
<proteinExistence type="predicted"/>
<evidence type="ECO:0000313" key="2">
    <source>
        <dbReference type="EMBL" id="CAF3362535.1"/>
    </source>
</evidence>
<name>A0A821V5H1_9BILA</name>
<comment type="caution">
    <text evidence="3">The sequence shown here is derived from an EMBL/GenBank/DDBJ whole genome shotgun (WGS) entry which is preliminary data.</text>
</comment>
<gene>
    <name evidence="2" type="ORF">GRG538_LOCUS6570</name>
    <name evidence="3" type="ORF">QYT958_LOCUS30834</name>
</gene>
<accession>A0A821V5H1</accession>
<evidence type="ECO:0000313" key="4">
    <source>
        <dbReference type="Proteomes" id="UP000663848"/>
    </source>
</evidence>
<dbReference type="Proteomes" id="UP000663872">
    <property type="component" value="Unassembled WGS sequence"/>
</dbReference>
<sequence>MDSGGFYGFYGSWWILWILVESRIHQEPPGAAFPPLDLSLAEVVTDFVIISLKVLITEITLISENNYQKELKESENQLRQWKTNIEKQFESMKYSFEQGQYEAEEIGKQIFAEVKRLLLNQVLRDVKSDVRKNKFIIHDHMCKNAYQQSFQQNNGENILKYVLDINRYLLELSLEEVLGTFRNVVNMHTNYLDDLLSTIFVNYNQ</sequence>
<dbReference type="AlphaFoldDB" id="A0A821V5H1"/>
<organism evidence="3 4">
    <name type="scientific">Rotaria socialis</name>
    <dbReference type="NCBI Taxonomy" id="392032"/>
    <lineage>
        <taxon>Eukaryota</taxon>
        <taxon>Metazoa</taxon>
        <taxon>Spiralia</taxon>
        <taxon>Gnathifera</taxon>
        <taxon>Rotifera</taxon>
        <taxon>Eurotatoria</taxon>
        <taxon>Bdelloidea</taxon>
        <taxon>Philodinida</taxon>
        <taxon>Philodinidae</taxon>
        <taxon>Rotaria</taxon>
    </lineage>
</organism>
<keyword evidence="1" id="KW-0175">Coiled coil</keyword>
<evidence type="ECO:0000256" key="1">
    <source>
        <dbReference type="SAM" id="Coils"/>
    </source>
</evidence>
<protein>
    <submittedName>
        <fullName evidence="3">Uncharacterized protein</fullName>
    </submittedName>
</protein>
<dbReference type="EMBL" id="CAJOBR010011331">
    <property type="protein sequence ID" value="CAF4902592.1"/>
    <property type="molecule type" value="Genomic_DNA"/>
</dbReference>
<feature type="coiled-coil region" evidence="1">
    <location>
        <begin position="64"/>
        <end position="91"/>
    </location>
</feature>
<dbReference type="Proteomes" id="UP000663848">
    <property type="component" value="Unassembled WGS sequence"/>
</dbReference>